<dbReference type="OrthoDB" id="5295044at2"/>
<evidence type="ECO:0000256" key="2">
    <source>
        <dbReference type="PIRNR" id="PIRNR006276"/>
    </source>
</evidence>
<dbReference type="KEGG" id="cnan:A2G96_29390"/>
<evidence type="ECO:0000313" key="5">
    <source>
        <dbReference type="Proteomes" id="UP000075238"/>
    </source>
</evidence>
<dbReference type="InterPro" id="IPR006016">
    <property type="entry name" value="UspA"/>
</dbReference>
<dbReference type="PRINTS" id="PR01438">
    <property type="entry name" value="UNVRSLSTRESS"/>
</dbReference>
<dbReference type="EMBL" id="CP014845">
    <property type="protein sequence ID" value="AMR81862.1"/>
    <property type="molecule type" value="Genomic_DNA"/>
</dbReference>
<comment type="similarity">
    <text evidence="1 2">Belongs to the universal stress protein A family.</text>
</comment>
<dbReference type="STRING" id="1796606.A2G96_29390"/>
<dbReference type="SUPFAM" id="SSF52402">
    <property type="entry name" value="Adenine nucleotide alpha hydrolases-like"/>
    <property type="match status" value="1"/>
</dbReference>
<dbReference type="RefSeq" id="WP_062803651.1">
    <property type="nucleotide sequence ID" value="NZ_CP014845.1"/>
</dbReference>
<dbReference type="InterPro" id="IPR014729">
    <property type="entry name" value="Rossmann-like_a/b/a_fold"/>
</dbReference>
<protein>
    <recommendedName>
        <fullName evidence="2">Universal stress protein</fullName>
    </recommendedName>
</protein>
<evidence type="ECO:0000259" key="3">
    <source>
        <dbReference type="Pfam" id="PF00582"/>
    </source>
</evidence>
<keyword evidence="5" id="KW-1185">Reference proteome</keyword>
<dbReference type="Gene3D" id="3.40.50.620">
    <property type="entry name" value="HUPs"/>
    <property type="match status" value="1"/>
</dbReference>
<reference evidence="4 5" key="1">
    <citation type="submission" date="2016-03" db="EMBL/GenBank/DDBJ databases">
        <title>Complete genome sequence of a novel chlorpyrifos degrading bacterium, Cupriavidus nantongensis sp. X1.</title>
        <authorList>
            <person name="Fang L."/>
        </authorList>
    </citation>
    <scope>NUCLEOTIDE SEQUENCE [LARGE SCALE GENOMIC DNA]</scope>
    <source>
        <strain evidence="4 5">X1</strain>
    </source>
</reference>
<sequence>MYRHLLVPTDGSARADAMVGRAMAFASRIGARVTGLHVLPEYHVLTYRLTSLQDTKGNFTAEAARHADTFLAALSQTAAQAGVPCDTVTATDDHPWQAIIACAQQRECDLIVMSSHGKRGLQALLIGSETHKVLTHSTIPVLVFR</sequence>
<dbReference type="GO" id="GO:0005737">
    <property type="term" value="C:cytoplasm"/>
    <property type="evidence" value="ECO:0007669"/>
    <property type="project" value="UniProtKB-SubCell"/>
</dbReference>
<proteinExistence type="inferred from homology"/>
<dbReference type="CDD" id="cd00293">
    <property type="entry name" value="USP-like"/>
    <property type="match status" value="1"/>
</dbReference>
<dbReference type="PANTHER" id="PTHR46268:SF15">
    <property type="entry name" value="UNIVERSAL STRESS PROTEIN HP_0031"/>
    <property type="match status" value="1"/>
</dbReference>
<dbReference type="InterPro" id="IPR006015">
    <property type="entry name" value="Universal_stress_UspA"/>
</dbReference>
<dbReference type="PIRSF" id="PIRSF006276">
    <property type="entry name" value="UspA"/>
    <property type="match status" value="1"/>
</dbReference>
<dbReference type="AlphaFoldDB" id="A0A142JUV0"/>
<organism evidence="4 5">
    <name type="scientific">Cupriavidus nantongensis</name>
    <dbReference type="NCBI Taxonomy" id="1796606"/>
    <lineage>
        <taxon>Bacteria</taxon>
        <taxon>Pseudomonadati</taxon>
        <taxon>Pseudomonadota</taxon>
        <taxon>Betaproteobacteria</taxon>
        <taxon>Burkholderiales</taxon>
        <taxon>Burkholderiaceae</taxon>
        <taxon>Cupriavidus</taxon>
    </lineage>
</organism>
<gene>
    <name evidence="4" type="ORF">A2G96_29390</name>
</gene>
<accession>A0A142JUV0</accession>
<dbReference type="PANTHER" id="PTHR46268">
    <property type="entry name" value="STRESS RESPONSE PROTEIN NHAX"/>
    <property type="match status" value="1"/>
</dbReference>
<keyword evidence="2" id="KW-0963">Cytoplasm</keyword>
<dbReference type="Proteomes" id="UP000075238">
    <property type="component" value="Chromosome 2"/>
</dbReference>
<name>A0A142JUV0_9BURK</name>
<comment type="subcellular location">
    <subcellularLocation>
        <location evidence="2">Cytoplasm</location>
    </subcellularLocation>
</comment>
<feature type="domain" description="UspA" evidence="3">
    <location>
        <begin position="1"/>
        <end position="145"/>
    </location>
</feature>
<evidence type="ECO:0000313" key="4">
    <source>
        <dbReference type="EMBL" id="AMR81862.1"/>
    </source>
</evidence>
<evidence type="ECO:0000256" key="1">
    <source>
        <dbReference type="ARBA" id="ARBA00008791"/>
    </source>
</evidence>
<dbReference type="Pfam" id="PF00582">
    <property type="entry name" value="Usp"/>
    <property type="match status" value="1"/>
</dbReference>